<dbReference type="VEuPathDB" id="PlasmoDB:POWCR01_090026800"/>
<dbReference type="EMBL" id="LT594513">
    <property type="protein sequence ID" value="SBT77133.1"/>
    <property type="molecule type" value="Genomic_DNA"/>
</dbReference>
<dbReference type="OrthoDB" id="376266at2759"/>
<dbReference type="InterPro" id="IPR000626">
    <property type="entry name" value="Ubiquitin-like_dom"/>
</dbReference>
<evidence type="ECO:0000259" key="2">
    <source>
        <dbReference type="PROSITE" id="PS50053"/>
    </source>
</evidence>
<proteinExistence type="predicted"/>
<feature type="domain" description="Ubiquitin-like" evidence="2">
    <location>
        <begin position="6"/>
        <end position="64"/>
    </location>
</feature>
<dbReference type="PROSITE" id="PS50053">
    <property type="entry name" value="UBIQUITIN_2"/>
    <property type="match status" value="1"/>
</dbReference>
<dbReference type="VEuPathDB" id="PlasmoDB:PocGH01_09031500"/>
<dbReference type="SUPFAM" id="SSF54236">
    <property type="entry name" value="Ubiquitin-like"/>
    <property type="match status" value="1"/>
</dbReference>
<feature type="transmembrane region" description="Helical" evidence="1">
    <location>
        <begin position="163"/>
        <end position="182"/>
    </location>
</feature>
<dbReference type="Proteomes" id="UP000243200">
    <property type="component" value="Chromosome 9"/>
</dbReference>
<accession>A0A1C3KSL1</accession>
<keyword evidence="1" id="KW-0812">Transmembrane</keyword>
<keyword evidence="1" id="KW-0472">Membrane</keyword>
<feature type="transmembrane region" description="Helical" evidence="1">
    <location>
        <begin position="136"/>
        <end position="157"/>
    </location>
</feature>
<gene>
    <name evidence="3" type="primary">PowCR01_090026800</name>
    <name evidence="3" type="ORF">POWCR01_090026800</name>
</gene>
<sequence>MATKLIKFIVLRPRGIPQNLEVNCGELIKNIKNKLFSEDIKKELNVRLIYMGKILEDRKKLEDYLNYYQKDIFSNKSTSVINDNKKEGQNDMNTDTCNKKNSSNDYKENIIPITIHVKITEKSTPMKSDNIDGKNMNTAFAQLTLVMFVSLLWMYRYNYMDTFPVFSSVVLFIFTIFILSVLFHKYIILLFRIIFKIIAVICQLFKHYFTRLCTYILRKSRSFFLKKRNTG</sequence>
<keyword evidence="1" id="KW-1133">Transmembrane helix</keyword>
<dbReference type="AlphaFoldDB" id="A0A1C3KSL1"/>
<evidence type="ECO:0000256" key="1">
    <source>
        <dbReference type="SAM" id="Phobius"/>
    </source>
</evidence>
<reference evidence="3 4" key="1">
    <citation type="submission" date="2016-06" db="EMBL/GenBank/DDBJ databases">
        <authorList>
            <consortium name="Pathogen Informatics"/>
        </authorList>
    </citation>
    <scope>NUCLEOTIDE SEQUENCE [LARGE SCALE GENOMIC DNA]</scope>
    <source>
        <strain evidence="3">PowCR01</strain>
    </source>
</reference>
<dbReference type="InterPro" id="IPR029071">
    <property type="entry name" value="Ubiquitin-like_domsf"/>
</dbReference>
<dbReference type="Gene3D" id="3.10.20.90">
    <property type="entry name" value="Phosphatidylinositol 3-kinase Catalytic Subunit, Chain A, domain 1"/>
    <property type="match status" value="1"/>
</dbReference>
<feature type="transmembrane region" description="Helical" evidence="1">
    <location>
        <begin position="189"/>
        <end position="209"/>
    </location>
</feature>
<dbReference type="Pfam" id="PF00240">
    <property type="entry name" value="ubiquitin"/>
    <property type="match status" value="1"/>
</dbReference>
<evidence type="ECO:0000313" key="4">
    <source>
        <dbReference type="Proteomes" id="UP000243200"/>
    </source>
</evidence>
<name>A0A1C3KSL1_PLAOA</name>
<evidence type="ECO:0000313" key="3">
    <source>
        <dbReference type="EMBL" id="SBT77133.1"/>
    </source>
</evidence>
<organism evidence="3 4">
    <name type="scientific">Plasmodium ovale</name>
    <name type="common">malaria parasite P. ovale</name>
    <dbReference type="NCBI Taxonomy" id="36330"/>
    <lineage>
        <taxon>Eukaryota</taxon>
        <taxon>Sar</taxon>
        <taxon>Alveolata</taxon>
        <taxon>Apicomplexa</taxon>
        <taxon>Aconoidasida</taxon>
        <taxon>Haemosporida</taxon>
        <taxon>Plasmodiidae</taxon>
        <taxon>Plasmodium</taxon>
        <taxon>Plasmodium (Plasmodium)</taxon>
    </lineage>
</organism>
<protein>
    <recommendedName>
        <fullName evidence="2">Ubiquitin-like domain-containing protein</fullName>
    </recommendedName>
</protein>